<evidence type="ECO:0000313" key="1">
    <source>
        <dbReference type="EMBL" id="KAK3687120.1"/>
    </source>
</evidence>
<accession>A0ACC3MEW3</accession>
<gene>
    <name evidence="1" type="ORF">LTR37_019113</name>
</gene>
<evidence type="ECO:0000313" key="2">
    <source>
        <dbReference type="Proteomes" id="UP001281147"/>
    </source>
</evidence>
<name>A0ACC3MEW3_9PEZI</name>
<organism evidence="1 2">
    <name type="scientific">Vermiconidia calcicola</name>
    <dbReference type="NCBI Taxonomy" id="1690605"/>
    <lineage>
        <taxon>Eukaryota</taxon>
        <taxon>Fungi</taxon>
        <taxon>Dikarya</taxon>
        <taxon>Ascomycota</taxon>
        <taxon>Pezizomycotina</taxon>
        <taxon>Dothideomycetes</taxon>
        <taxon>Dothideomycetidae</taxon>
        <taxon>Mycosphaerellales</taxon>
        <taxon>Extremaceae</taxon>
        <taxon>Vermiconidia</taxon>
    </lineage>
</organism>
<keyword evidence="2" id="KW-1185">Reference proteome</keyword>
<dbReference type="EMBL" id="JAUTXU010000286">
    <property type="protein sequence ID" value="KAK3687120.1"/>
    <property type="molecule type" value="Genomic_DNA"/>
</dbReference>
<proteinExistence type="predicted"/>
<sequence>MKIFRKIGVESSVLRASAPPSMTGRTALVYQLRTYWTGDLPCRYVQLPQIRLEPILKRRALELNPKGIYYGHEVDRVDEYYGDVVVRFHERGKVELPAAQSVNATYVLGADGGRMLTEQLGINMDVVTAHIRSPISQHRPDPSIFLHWFIRPELGGSLKTGYLYHIGPYHGEPYPLDPATEEWVFACARLPHEQVHPFDETDMLRRLHQTLQIPDLEVELMSMSHWHVNAKVAECFRCQGGRIFLVGDAAHCVPPWGALGLDSEIQDADNLIWKLALALERPNESGERLLDSYDTERRPIGERVAKTSLYNMQAHALVLDQAIGLSPDKSESDNISAMDQGTPKRQEVTRALKTLDVEFYAHGAEVGWFYEFDYETDYSRSGSTPRHPQLKENGEMELCEYRPSTKPGSQLPHAWLRRSVTKRSTRELVEMDRMVVIGMSPSWESIRHPLIQVMIIDGDEEDHAGWNEVCGRLAGRGALLVRPDNIIAYRFPDDKILSQPESLEEVAHIVKRVLRLEA</sequence>
<dbReference type="Proteomes" id="UP001281147">
    <property type="component" value="Unassembled WGS sequence"/>
</dbReference>
<reference evidence="1" key="1">
    <citation type="submission" date="2023-07" db="EMBL/GenBank/DDBJ databases">
        <title>Black Yeasts Isolated from many extreme environments.</title>
        <authorList>
            <person name="Coleine C."/>
            <person name="Stajich J.E."/>
            <person name="Selbmann L."/>
        </authorList>
    </citation>
    <scope>NUCLEOTIDE SEQUENCE</scope>
    <source>
        <strain evidence="1">CCFEE 5714</strain>
    </source>
</reference>
<protein>
    <submittedName>
        <fullName evidence="1">Uncharacterized protein</fullName>
    </submittedName>
</protein>
<comment type="caution">
    <text evidence="1">The sequence shown here is derived from an EMBL/GenBank/DDBJ whole genome shotgun (WGS) entry which is preliminary data.</text>
</comment>